<feature type="region of interest" description="Disordered" evidence="1">
    <location>
        <begin position="1292"/>
        <end position="1437"/>
    </location>
</feature>
<feature type="compositionally biased region" description="Polar residues" evidence="1">
    <location>
        <begin position="1388"/>
        <end position="1409"/>
    </location>
</feature>
<dbReference type="EMBL" id="JAVRRD010000011">
    <property type="protein sequence ID" value="KAK5053922.1"/>
    <property type="molecule type" value="Genomic_DNA"/>
</dbReference>
<accession>A0AAV9NFC0</accession>
<name>A0AAV9NFC0_9EURO</name>
<feature type="compositionally biased region" description="Polar residues" evidence="1">
    <location>
        <begin position="233"/>
        <end position="242"/>
    </location>
</feature>
<feature type="region of interest" description="Disordered" evidence="1">
    <location>
        <begin position="62"/>
        <end position="89"/>
    </location>
</feature>
<proteinExistence type="predicted"/>
<keyword evidence="3" id="KW-1185">Reference proteome</keyword>
<feature type="compositionally biased region" description="Polar residues" evidence="1">
    <location>
        <begin position="1292"/>
        <end position="1306"/>
    </location>
</feature>
<sequence length="1437" mass="159379">MSSENVEVKALNQFRRFADAEKQRVIERRRAEAEQVRAAQLRELARFAETFKLTTPVPEDIVGLFSNDPRKQQETNQRAKGESPRAQFRPPSLEEHIRNAPSHGGRGGRNFDPANALSINGLEPGGVRISSEEIRVPAPSPSGTLFRNEEQRVGRLPEFQPTSKAFAQPATKSWADVVKSNPTQLPPTSATGLRYPTTPPRNVPPLERLDDGGAKTASHGRSLGTYLSRKPTTRGSSENSKLFSLGSSVSKEYQSTLRTSIDSSNIANKSLGMILETEENLGDHSRQGESYVHQQYQDGFDNMTKQTNLSHINLSKEQMETIAQRFANALIDELPDRNSLLQETKLPNPTFKQSLQDYIRDYAIEIRRDATTSNTADAANTVRAMKRTIYELFIDALRNKTPISLMNDIDKMELLEKPYRESVEGWLGVSASGLQSSDQWTRTRPASEPDVMAFSERTESSIADSGHDMFRLSGTNENVSKLVEREILEHQAFKDLISKVHKLIEREFYDARKMINMRVLHGLGGGKSLTSPHRGTKAAIFHTGDWDLVSYMQEHYDNGIEQDLGATTVLTGNADNAYLCSIQTYIKHFWRKWPRVLIDAFNRALRGRGTSTEEGQKLSIVIDLDDRTVRVEGSHVFILNMAQQLAWLVAGCRVSPGGLWQSRVNITCEEILDWGQYATFAITHDISQVDPAAWCGCWNPLVGDSVVVRGFPIPLRTSKQKGLELTFELMAAIGDVPIAVQYAGGYVLKGRSVLFYPVSRESDWVQWHVVLNPVGRISYQDIDRMHGLQRLTSETLDQQGITSTRIFLGWTPYAASSLATKSYQYSRVTYSKTGPPSGTQMNMKGGSVGFSYFAIATVNVELRKRSSPYYNPSDQEYYDNLLDMAQELHVILYDAEPVGGRAWMTDGEHIILHLILHRAKQPKKHHYDEGTIEMLLPAYAGHADSVRKAMLHNMNVILKSDKSTIDGAIKPLYFRRVVHELYKTLEGLQAFNQAYASPEGVQVSKTWKHSIRGFEYMRLLYGKRRSQCKERFLEKTSGHWAVLAKDLGAIVLCGSGLGEVIESFALSPTCSSCKTAPRGRDYLVAQIKHLEDLFEESGAKDDHAKLTPSGIRWHEASRPFQQCPAPNSSSESCSCQRVQELWPGNAVGLVVVPGKLPPDGAVIFGQVSPAPAATAKDLLSASSWFSSSNRARDSLQVVERKGMRIVSTSGPNVVGAFDTEAEAERHAHASYPPKASPTNITEPPKQCHRPHYESLHYHDAGQSGMCPGPANDFQGTETRPPENAFVIKSLKSDLSPSNTPAKTTISEKAWGKSPPTTSHHKIQAPHEATYAPQSEDCVRGGSKGRRAHREVAGPAPSALAKTPNHGPAAVQPRATPMVIRTRNGGRGNISSPSNRTVGSESTAHPSTPYTEKKPTLRRTSRLPADFHRAPNGSTDRS</sequence>
<evidence type="ECO:0000313" key="3">
    <source>
        <dbReference type="Proteomes" id="UP001358417"/>
    </source>
</evidence>
<comment type="caution">
    <text evidence="2">The sequence shown here is derived from an EMBL/GenBank/DDBJ whole genome shotgun (WGS) entry which is preliminary data.</text>
</comment>
<feature type="compositionally biased region" description="Polar residues" evidence="1">
    <location>
        <begin position="180"/>
        <end position="191"/>
    </location>
</feature>
<evidence type="ECO:0000256" key="1">
    <source>
        <dbReference type="SAM" id="MobiDB-lite"/>
    </source>
</evidence>
<dbReference type="Proteomes" id="UP001358417">
    <property type="component" value="Unassembled WGS sequence"/>
</dbReference>
<protein>
    <submittedName>
        <fullName evidence="2">Uncharacterized protein</fullName>
    </submittedName>
</protein>
<evidence type="ECO:0000313" key="2">
    <source>
        <dbReference type="EMBL" id="KAK5053922.1"/>
    </source>
</evidence>
<organism evidence="2 3">
    <name type="scientific">Exophiala bonariae</name>
    <dbReference type="NCBI Taxonomy" id="1690606"/>
    <lineage>
        <taxon>Eukaryota</taxon>
        <taxon>Fungi</taxon>
        <taxon>Dikarya</taxon>
        <taxon>Ascomycota</taxon>
        <taxon>Pezizomycotina</taxon>
        <taxon>Eurotiomycetes</taxon>
        <taxon>Chaetothyriomycetidae</taxon>
        <taxon>Chaetothyriales</taxon>
        <taxon>Herpotrichiellaceae</taxon>
        <taxon>Exophiala</taxon>
    </lineage>
</organism>
<gene>
    <name evidence="2" type="ORF">LTR84_001884</name>
</gene>
<dbReference type="RefSeq" id="XP_064707047.1">
    <property type="nucleotide sequence ID" value="XM_064845502.1"/>
</dbReference>
<feature type="region of interest" description="Disordered" evidence="1">
    <location>
        <begin position="1224"/>
        <end position="1247"/>
    </location>
</feature>
<dbReference type="GeneID" id="89970100"/>
<feature type="compositionally biased region" description="Basic and acidic residues" evidence="1">
    <location>
        <begin position="68"/>
        <end position="83"/>
    </location>
</feature>
<feature type="region of interest" description="Disordered" evidence="1">
    <location>
        <begin position="180"/>
        <end position="242"/>
    </location>
</feature>
<reference evidence="2 3" key="1">
    <citation type="submission" date="2023-08" db="EMBL/GenBank/DDBJ databases">
        <title>Black Yeasts Isolated from many extreme environments.</title>
        <authorList>
            <person name="Coleine C."/>
            <person name="Stajich J.E."/>
            <person name="Selbmann L."/>
        </authorList>
    </citation>
    <scope>NUCLEOTIDE SEQUENCE [LARGE SCALE GENOMIC DNA]</scope>
    <source>
        <strain evidence="2 3">CCFEE 5792</strain>
    </source>
</reference>